<dbReference type="EnsemblPlants" id="AVESA.00010b.r2.6AG1042480.1">
    <property type="protein sequence ID" value="AVESA.00010b.r2.6AG1042480.1.CDS"/>
    <property type="gene ID" value="AVESA.00010b.r2.6AG1042480"/>
</dbReference>
<keyword evidence="2" id="KW-1185">Reference proteome</keyword>
<accession>A0ACD5YP40</accession>
<proteinExistence type="predicted"/>
<sequence>MSLPRHLGNLILPIYTSSGYIHQQLVSFQPWQAKKMRTSQILLIALALMVLSSHHMPATVSAAGKSCQTHVLNPAAPCNPPKCFKACADKIKGGIGACLGHPFQKGCYCEHCPAASSSLPRKLIQMMN</sequence>
<organism evidence="1 2">
    <name type="scientific">Avena sativa</name>
    <name type="common">Oat</name>
    <dbReference type="NCBI Taxonomy" id="4498"/>
    <lineage>
        <taxon>Eukaryota</taxon>
        <taxon>Viridiplantae</taxon>
        <taxon>Streptophyta</taxon>
        <taxon>Embryophyta</taxon>
        <taxon>Tracheophyta</taxon>
        <taxon>Spermatophyta</taxon>
        <taxon>Magnoliopsida</taxon>
        <taxon>Liliopsida</taxon>
        <taxon>Poales</taxon>
        <taxon>Poaceae</taxon>
        <taxon>BOP clade</taxon>
        <taxon>Pooideae</taxon>
        <taxon>Poodae</taxon>
        <taxon>Poeae</taxon>
        <taxon>Poeae Chloroplast Group 1 (Aveneae type)</taxon>
        <taxon>Aveninae</taxon>
        <taxon>Avena</taxon>
    </lineage>
</organism>
<evidence type="ECO:0000313" key="2">
    <source>
        <dbReference type="Proteomes" id="UP001732700"/>
    </source>
</evidence>
<reference evidence="1" key="1">
    <citation type="submission" date="2021-05" db="EMBL/GenBank/DDBJ databases">
        <authorList>
            <person name="Scholz U."/>
            <person name="Mascher M."/>
            <person name="Fiebig A."/>
        </authorList>
    </citation>
    <scope>NUCLEOTIDE SEQUENCE [LARGE SCALE GENOMIC DNA]</scope>
</reference>
<protein>
    <submittedName>
        <fullName evidence="1">Uncharacterized protein</fullName>
    </submittedName>
</protein>
<dbReference type="Proteomes" id="UP001732700">
    <property type="component" value="Chromosome 6A"/>
</dbReference>
<name>A0ACD5YP40_AVESA</name>
<evidence type="ECO:0000313" key="1">
    <source>
        <dbReference type="EnsemblPlants" id="AVESA.00010b.r2.6AG1042480.1.CDS"/>
    </source>
</evidence>
<reference evidence="1" key="2">
    <citation type="submission" date="2025-09" db="UniProtKB">
        <authorList>
            <consortium name="EnsemblPlants"/>
        </authorList>
    </citation>
    <scope>IDENTIFICATION</scope>
</reference>